<evidence type="ECO:0000313" key="2">
    <source>
        <dbReference type="EMBL" id="KAF3205774.1"/>
    </source>
</evidence>
<evidence type="ECO:0000259" key="1">
    <source>
        <dbReference type="Pfam" id="PF00646"/>
    </source>
</evidence>
<dbReference type="Pfam" id="PF00646">
    <property type="entry name" value="F-box"/>
    <property type="match status" value="1"/>
</dbReference>
<protein>
    <recommendedName>
        <fullName evidence="1">F-box domain-containing protein</fullName>
    </recommendedName>
</protein>
<feature type="domain" description="F-box" evidence="1">
    <location>
        <begin position="15"/>
        <end position="42"/>
    </location>
</feature>
<sequence length="247" mass="28159">MEGNTKSPTQKTPAQILSNLSINDQINACKVSPHWQSLLLDIESVSKSRYPVRLDTYPENLGLHALLNRGDYTLKLLVKEGVIIRIYHSPTIRPIPDPETPVEFIRIFKEEGERGNEIHDDYFDVTDSPFLNETAGTPFPYDSYGLKPTTQEEKVLLEMMQNLDAGSVYYHLKFLTFVPVDIKNRIVEVIDTDESICLDTGTDSIKEVARYILERAKDAIEEEEVDLKSCGGMYLIEVVYLEPKPLY</sequence>
<reference evidence="2" key="1">
    <citation type="submission" date="2019-06" db="EMBL/GenBank/DDBJ databases">
        <authorList>
            <person name="Palmer J.M."/>
        </authorList>
    </citation>
    <scope>NUCLEOTIDE SEQUENCE</scope>
    <source>
        <strain evidence="2">TWF679</strain>
    </source>
</reference>
<comment type="caution">
    <text evidence="2">The sequence shown here is derived from an EMBL/GenBank/DDBJ whole genome shotgun (WGS) entry which is preliminary data.</text>
</comment>
<proteinExistence type="predicted"/>
<name>A0A6G1MIE6_ORBOL</name>
<gene>
    <name evidence="2" type="ORF">TWF679_009146</name>
</gene>
<accession>A0A6G1MIE6</accession>
<evidence type="ECO:0000313" key="3">
    <source>
        <dbReference type="Proteomes" id="UP000614610"/>
    </source>
</evidence>
<organism evidence="2 3">
    <name type="scientific">Orbilia oligospora</name>
    <name type="common">Nematode-trapping fungus</name>
    <name type="synonym">Arthrobotrys oligospora</name>
    <dbReference type="NCBI Taxonomy" id="2813651"/>
    <lineage>
        <taxon>Eukaryota</taxon>
        <taxon>Fungi</taxon>
        <taxon>Dikarya</taxon>
        <taxon>Ascomycota</taxon>
        <taxon>Pezizomycotina</taxon>
        <taxon>Orbiliomycetes</taxon>
        <taxon>Orbiliales</taxon>
        <taxon>Orbiliaceae</taxon>
        <taxon>Orbilia</taxon>
    </lineage>
</organism>
<dbReference type="Proteomes" id="UP000614610">
    <property type="component" value="Unassembled WGS sequence"/>
</dbReference>
<dbReference type="EMBL" id="WIWT01000062">
    <property type="protein sequence ID" value="KAF3205774.1"/>
    <property type="molecule type" value="Genomic_DNA"/>
</dbReference>
<dbReference type="OrthoDB" id="5428834at2759"/>
<dbReference type="InterPro" id="IPR001810">
    <property type="entry name" value="F-box_dom"/>
</dbReference>
<dbReference type="AlphaFoldDB" id="A0A6G1MIE6"/>